<gene>
    <name evidence="4" type="primary">AIM11</name>
    <name evidence="6" type="ORF">PoMZ_12976</name>
</gene>
<accession>A0A4P7NUB4</accession>
<protein>
    <recommendedName>
        <fullName evidence="4">Altered inheritance of mitochondria protein 11</fullName>
    </recommendedName>
</protein>
<dbReference type="AlphaFoldDB" id="A0A4P7NUB4"/>
<evidence type="ECO:0000256" key="1">
    <source>
        <dbReference type="ARBA" id="ARBA00022692"/>
    </source>
</evidence>
<keyword evidence="2 4" id="KW-1133">Transmembrane helix</keyword>
<evidence type="ECO:0000313" key="6">
    <source>
        <dbReference type="EMBL" id="QBZ66009.1"/>
    </source>
</evidence>
<evidence type="ECO:0000256" key="5">
    <source>
        <dbReference type="SAM" id="MobiDB-lite"/>
    </source>
</evidence>
<evidence type="ECO:0000313" key="7">
    <source>
        <dbReference type="Proteomes" id="UP000294847"/>
    </source>
</evidence>
<keyword evidence="3 4" id="KW-0472">Membrane</keyword>
<feature type="compositionally biased region" description="Polar residues" evidence="5">
    <location>
        <begin position="548"/>
        <end position="561"/>
    </location>
</feature>
<dbReference type="GO" id="GO:0016020">
    <property type="term" value="C:membrane"/>
    <property type="evidence" value="ECO:0007669"/>
    <property type="project" value="UniProtKB-SubCell"/>
</dbReference>
<dbReference type="GO" id="GO:0005739">
    <property type="term" value="C:mitochondrion"/>
    <property type="evidence" value="ECO:0007669"/>
    <property type="project" value="TreeGrafter"/>
</dbReference>
<evidence type="ECO:0000256" key="4">
    <source>
        <dbReference type="RuleBase" id="RU367098"/>
    </source>
</evidence>
<feature type="transmembrane region" description="Helical" evidence="4">
    <location>
        <begin position="410"/>
        <end position="427"/>
    </location>
</feature>
<comment type="similarity">
    <text evidence="4">Belongs to the AIM11 family.</text>
</comment>
<evidence type="ECO:0000256" key="3">
    <source>
        <dbReference type="ARBA" id="ARBA00023136"/>
    </source>
</evidence>
<proteinExistence type="inferred from homology"/>
<reference evidence="6 7" key="1">
    <citation type="journal article" date="2019" name="Mol. Biol. Evol.">
        <title>Blast fungal genomes show frequent chromosomal changes, gene gains and losses, and effector gene turnover.</title>
        <authorList>
            <person name="Gomez Luciano L.B."/>
            <person name="Jason Tsai I."/>
            <person name="Chuma I."/>
            <person name="Tosa Y."/>
            <person name="Chen Y.H."/>
            <person name="Li J.Y."/>
            <person name="Li M.Y."/>
            <person name="Jade Lu M.Y."/>
            <person name="Nakayashiki H."/>
            <person name="Li W.H."/>
        </authorList>
    </citation>
    <scope>NUCLEOTIDE SEQUENCE [LARGE SCALE GENOMIC DNA]</scope>
    <source>
        <strain evidence="6">MZ5-1-6</strain>
    </source>
</reference>
<name>A0A4P7NUB4_PYROR</name>
<keyword evidence="1 4" id="KW-0812">Transmembrane</keyword>
<dbReference type="PANTHER" id="PTHR39136:SF1">
    <property type="entry name" value="ALTERED INHERITANCE OF MITOCHONDRIA PROTEIN 11"/>
    <property type="match status" value="1"/>
</dbReference>
<dbReference type="EMBL" id="CP034210">
    <property type="protein sequence ID" value="QBZ66009.1"/>
    <property type="molecule type" value="Genomic_DNA"/>
</dbReference>
<evidence type="ECO:0000256" key="2">
    <source>
        <dbReference type="ARBA" id="ARBA00022989"/>
    </source>
</evidence>
<organism evidence="6 7">
    <name type="scientific">Pyricularia oryzae</name>
    <name type="common">Rice blast fungus</name>
    <name type="synonym">Magnaporthe oryzae</name>
    <dbReference type="NCBI Taxonomy" id="318829"/>
    <lineage>
        <taxon>Eukaryota</taxon>
        <taxon>Fungi</taxon>
        <taxon>Dikarya</taxon>
        <taxon>Ascomycota</taxon>
        <taxon>Pezizomycotina</taxon>
        <taxon>Sordariomycetes</taxon>
        <taxon>Sordariomycetidae</taxon>
        <taxon>Magnaporthales</taxon>
        <taxon>Pyriculariaceae</taxon>
        <taxon>Pyricularia</taxon>
    </lineage>
</organism>
<feature type="region of interest" description="Disordered" evidence="5">
    <location>
        <begin position="537"/>
        <end position="561"/>
    </location>
</feature>
<sequence length="561" mass="64078">MSLMTEILCMERFTWQLLFGVHEEVIRRKLSNSAALEALSRFCVTDESRLQIEAELEAHLLPLTRQHEEVPPPKPRTRFSVPPNTKSHWKTVKKLNGICAETCIRTADLISLSLWTMVELYQALIANPTQYPSARHLQQILAYVSYPIRIWAETADGQEYRGLYRPELKRNDRRLARAAHMQYCGQILLIVCRMTWPDDQLEWIEQQQIIFDKEVEDFSEAFIFDGSLTYKYILEVRKTVLDSGGPRSSFIILQKLDRWRHDGDVKNRQWYRPDPALPLLQDFVDSTARCRSSACGGTQFSWSRTRAHRAPPSSKYNSRHHGRAFLIPPQVCLLFRCINPNRPRPPTMGFQWRFPSEPAEANLTSRALQDPELQQQLQQLKQIREKEQRLLQERRQSLDTWFGPRSFRQLGLFFAGAGFLACTVGITRRAVLRKQVAAAPKFFSPSKYIKPEPRVDAKGNTTKVIDPEAEGGPLAVQALGLATLNVFSFAIMMTGGLSWAFDISGMDDLRVLARRKIHTGEGDPDPGGEKEIEDWMSNMMLGKDSSDQDTATGGNTTEPTP</sequence>
<dbReference type="Proteomes" id="UP000294847">
    <property type="component" value="Chromosome 7"/>
</dbReference>
<dbReference type="InterPro" id="IPR038814">
    <property type="entry name" value="AIM11"/>
</dbReference>
<dbReference type="PANTHER" id="PTHR39136">
    <property type="entry name" value="ALTERED INHERITANCE OF MITOCHONDRIA PROTEIN 11"/>
    <property type="match status" value="1"/>
</dbReference>
<comment type="subcellular location">
    <subcellularLocation>
        <location evidence="4">Membrane</location>
        <topology evidence="4">Multi-pass membrane protein</topology>
    </subcellularLocation>
</comment>